<accession>A0AA40D8G8</accession>
<dbReference type="InterPro" id="IPR001138">
    <property type="entry name" value="Zn2Cys6_DnaBD"/>
</dbReference>
<evidence type="ECO:0000256" key="1">
    <source>
        <dbReference type="ARBA" id="ARBA00023242"/>
    </source>
</evidence>
<keyword evidence="5" id="KW-1185">Reference proteome</keyword>
<feature type="region of interest" description="Disordered" evidence="2">
    <location>
        <begin position="201"/>
        <end position="222"/>
    </location>
</feature>
<keyword evidence="1" id="KW-0539">Nucleus</keyword>
<dbReference type="CDD" id="cd00067">
    <property type="entry name" value="GAL4"/>
    <property type="match status" value="1"/>
</dbReference>
<evidence type="ECO:0000256" key="2">
    <source>
        <dbReference type="SAM" id="MobiDB-lite"/>
    </source>
</evidence>
<dbReference type="AlphaFoldDB" id="A0AA40D8G8"/>
<reference evidence="4" key="1">
    <citation type="submission" date="2023-06" db="EMBL/GenBank/DDBJ databases">
        <title>Genome-scale phylogeny and comparative genomics of the fungal order Sordariales.</title>
        <authorList>
            <consortium name="Lawrence Berkeley National Laboratory"/>
            <person name="Hensen N."/>
            <person name="Bonometti L."/>
            <person name="Westerberg I."/>
            <person name="Brannstrom I.O."/>
            <person name="Guillou S."/>
            <person name="Cros-Aarteil S."/>
            <person name="Calhoun S."/>
            <person name="Haridas S."/>
            <person name="Kuo A."/>
            <person name="Mondo S."/>
            <person name="Pangilinan J."/>
            <person name="Riley R."/>
            <person name="Labutti K."/>
            <person name="Andreopoulos B."/>
            <person name="Lipzen A."/>
            <person name="Chen C."/>
            <person name="Yanf M."/>
            <person name="Daum C."/>
            <person name="Ng V."/>
            <person name="Clum A."/>
            <person name="Steindorff A."/>
            <person name="Ohm R."/>
            <person name="Martin F."/>
            <person name="Silar P."/>
            <person name="Natvig D."/>
            <person name="Lalanne C."/>
            <person name="Gautier V."/>
            <person name="Ament-Velasquez S.L."/>
            <person name="Kruys A."/>
            <person name="Hutchinson M.I."/>
            <person name="Powell A.J."/>
            <person name="Barry K."/>
            <person name="Miller A.N."/>
            <person name="Grigoriev I.V."/>
            <person name="Debuchy R."/>
            <person name="Gladieux P."/>
            <person name="Thoren M.H."/>
            <person name="Johannesson H."/>
        </authorList>
    </citation>
    <scope>NUCLEOTIDE SEQUENCE</scope>
    <source>
        <strain evidence="4">CBS 307.81</strain>
    </source>
</reference>
<feature type="region of interest" description="Disordered" evidence="2">
    <location>
        <begin position="1"/>
        <end position="21"/>
    </location>
</feature>
<evidence type="ECO:0000313" key="4">
    <source>
        <dbReference type="EMBL" id="KAK0666908.1"/>
    </source>
</evidence>
<feature type="region of interest" description="Disordered" evidence="2">
    <location>
        <begin position="338"/>
        <end position="371"/>
    </location>
</feature>
<feature type="domain" description="Zn(2)-C6 fungal-type" evidence="3">
    <location>
        <begin position="28"/>
        <end position="61"/>
    </location>
</feature>
<dbReference type="PROSITE" id="PS00463">
    <property type="entry name" value="ZN2_CY6_FUNGAL_1"/>
    <property type="match status" value="1"/>
</dbReference>
<dbReference type="SUPFAM" id="SSF57701">
    <property type="entry name" value="Zn2/Cys6 DNA-binding domain"/>
    <property type="match status" value="1"/>
</dbReference>
<dbReference type="InterPro" id="IPR036864">
    <property type="entry name" value="Zn2-C6_fun-type_DNA-bd_sf"/>
</dbReference>
<dbReference type="Proteomes" id="UP001174997">
    <property type="component" value="Unassembled WGS sequence"/>
</dbReference>
<evidence type="ECO:0000313" key="5">
    <source>
        <dbReference type="Proteomes" id="UP001174997"/>
    </source>
</evidence>
<dbReference type="EMBL" id="JAULSY010000080">
    <property type="protein sequence ID" value="KAK0666908.1"/>
    <property type="molecule type" value="Genomic_DNA"/>
</dbReference>
<organism evidence="4 5">
    <name type="scientific">Cercophora samala</name>
    <dbReference type="NCBI Taxonomy" id="330535"/>
    <lineage>
        <taxon>Eukaryota</taxon>
        <taxon>Fungi</taxon>
        <taxon>Dikarya</taxon>
        <taxon>Ascomycota</taxon>
        <taxon>Pezizomycotina</taxon>
        <taxon>Sordariomycetes</taxon>
        <taxon>Sordariomycetidae</taxon>
        <taxon>Sordariales</taxon>
        <taxon>Lasiosphaeriaceae</taxon>
        <taxon>Cercophora</taxon>
    </lineage>
</organism>
<dbReference type="GO" id="GO:0000981">
    <property type="term" value="F:DNA-binding transcription factor activity, RNA polymerase II-specific"/>
    <property type="evidence" value="ECO:0007669"/>
    <property type="project" value="InterPro"/>
</dbReference>
<dbReference type="Pfam" id="PF00172">
    <property type="entry name" value="Zn_clus"/>
    <property type="match status" value="1"/>
</dbReference>
<name>A0AA40D8G8_9PEZI</name>
<dbReference type="SMART" id="SM00066">
    <property type="entry name" value="GAL4"/>
    <property type="match status" value="1"/>
</dbReference>
<gene>
    <name evidence="4" type="ORF">QBC41DRAFT_397232</name>
</gene>
<dbReference type="GO" id="GO:0008270">
    <property type="term" value="F:zinc ion binding"/>
    <property type="evidence" value="ECO:0007669"/>
    <property type="project" value="InterPro"/>
</dbReference>
<protein>
    <recommendedName>
        <fullName evidence="3">Zn(2)-C6 fungal-type domain-containing protein</fullName>
    </recommendedName>
</protein>
<feature type="region of interest" description="Disordered" evidence="2">
    <location>
        <begin position="289"/>
        <end position="326"/>
    </location>
</feature>
<comment type="caution">
    <text evidence="4">The sequence shown here is derived from an EMBL/GenBank/DDBJ whole genome shotgun (WGS) entry which is preliminary data.</text>
</comment>
<feature type="compositionally biased region" description="Low complexity" evidence="2">
    <location>
        <begin position="338"/>
        <end position="353"/>
    </location>
</feature>
<dbReference type="Gene3D" id="4.10.240.10">
    <property type="entry name" value="Zn(2)-C6 fungal-type DNA-binding domain"/>
    <property type="match status" value="1"/>
</dbReference>
<sequence>MASHTTPASEPAATLPEARSHSPWRRSACDRCRSQKLRCTRKKEDDTSTPCTRCLRIRFPCFTSPAKPPGRLAHRRAAAANNASLSDVAQRQLPFVSLPGGGNTMTTGDQLGCGNPLYAPWPYGQQGVEHPLVMEDSSMALAWADGGHGIGSFDFSVHDNTLLMDPHITLYDNQHIQPSSHHQTPSVSLPSPPEYQQFQGFSPEDNYHTTKAIPVPKSSRQTDPGVLLASLQQNLSKQLLHAKSLPRDFSILDTLLPGSSKATDGYDPLASVLSSTCDLIEISQLFHRPADAGTPQSGHKRSPSITDDGGASVHGGSRWPSPASNASQIASQGYSLTHSAGSSTAASSPSSSTVIDPALGGTPATAPKGQTQQLGGANLLTMVSCYLQLITIYDAIFGHVLLEAAFAMTRRSNGNDINMQHALAHAMPIDLSRGFPGHHHHHHHHHHEAFSSAAGQYPQTAEVNHWQRAALLAQMVDRQLEGVEGALGLPRQYCVSSPMQVMAGDEMREGGLLSGREARGLLGVLLGGPTPGVMYGEGEMMLDGFVAASVEQEGGNMVMLLREKLGGLLQNLAGDHGC</sequence>
<dbReference type="PROSITE" id="PS50048">
    <property type="entry name" value="ZN2_CY6_FUNGAL_2"/>
    <property type="match status" value="1"/>
</dbReference>
<evidence type="ECO:0000259" key="3">
    <source>
        <dbReference type="PROSITE" id="PS50048"/>
    </source>
</evidence>
<proteinExistence type="predicted"/>